<name>A0A9X2KRD8_9SPHN</name>
<keyword evidence="1" id="KW-0805">Transcription regulation</keyword>
<dbReference type="PRINTS" id="PR00455">
    <property type="entry name" value="HTHTETR"/>
</dbReference>
<dbReference type="Gene3D" id="1.10.357.10">
    <property type="entry name" value="Tetracycline Repressor, domain 2"/>
    <property type="match status" value="1"/>
</dbReference>
<proteinExistence type="predicted"/>
<dbReference type="GO" id="GO:0003700">
    <property type="term" value="F:DNA-binding transcription factor activity"/>
    <property type="evidence" value="ECO:0007669"/>
    <property type="project" value="TreeGrafter"/>
</dbReference>
<dbReference type="GO" id="GO:0000976">
    <property type="term" value="F:transcription cis-regulatory region binding"/>
    <property type="evidence" value="ECO:0007669"/>
    <property type="project" value="TreeGrafter"/>
</dbReference>
<keyword evidence="2 4" id="KW-0238">DNA-binding</keyword>
<dbReference type="InterPro" id="IPR039536">
    <property type="entry name" value="TetR_C_Proteobacteria"/>
</dbReference>
<evidence type="ECO:0000259" key="5">
    <source>
        <dbReference type="PROSITE" id="PS50977"/>
    </source>
</evidence>
<dbReference type="SUPFAM" id="SSF46689">
    <property type="entry name" value="Homeodomain-like"/>
    <property type="match status" value="1"/>
</dbReference>
<dbReference type="Pfam" id="PF00440">
    <property type="entry name" value="TetR_N"/>
    <property type="match status" value="1"/>
</dbReference>
<dbReference type="PANTHER" id="PTHR30055:SF146">
    <property type="entry name" value="HTH-TYPE TRANSCRIPTIONAL DUAL REGULATOR CECR"/>
    <property type="match status" value="1"/>
</dbReference>
<dbReference type="InterPro" id="IPR009057">
    <property type="entry name" value="Homeodomain-like_sf"/>
</dbReference>
<dbReference type="AlphaFoldDB" id="A0A9X2KRD8"/>
<dbReference type="EMBL" id="JAMLDY010000017">
    <property type="protein sequence ID" value="MCP3735925.1"/>
    <property type="molecule type" value="Genomic_DNA"/>
</dbReference>
<feature type="DNA-binding region" description="H-T-H motif" evidence="4">
    <location>
        <begin position="25"/>
        <end position="44"/>
    </location>
</feature>
<evidence type="ECO:0000313" key="7">
    <source>
        <dbReference type="Proteomes" id="UP001139486"/>
    </source>
</evidence>
<comment type="caution">
    <text evidence="6">The sequence shown here is derived from an EMBL/GenBank/DDBJ whole genome shotgun (WGS) entry which is preliminary data.</text>
</comment>
<keyword evidence="7" id="KW-1185">Reference proteome</keyword>
<dbReference type="InterPro" id="IPR050109">
    <property type="entry name" value="HTH-type_TetR-like_transc_reg"/>
</dbReference>
<dbReference type="Proteomes" id="UP001139486">
    <property type="component" value="Unassembled WGS sequence"/>
</dbReference>
<evidence type="ECO:0000313" key="6">
    <source>
        <dbReference type="EMBL" id="MCP3735925.1"/>
    </source>
</evidence>
<dbReference type="InterPro" id="IPR001647">
    <property type="entry name" value="HTH_TetR"/>
</dbReference>
<sequence>MEAIEKALIATARRHFLENGFDASAMEAIATELGVSKSTLYGRYPSKEALFHAIVEDAVARWSADAARGDAELTDDIEQRLRHHVRVIARSHDNPEVQAFQRIIVSTARRFPALARSMHEVGSLYIIAIIANDIRAAAIRDGIPARDPDEIATRIVASMTGWYLQQSLIRPIGLAEFERYGDRTVDIIMAARAIW</sequence>
<dbReference type="InterPro" id="IPR036271">
    <property type="entry name" value="Tet_transcr_reg_TetR-rel_C_sf"/>
</dbReference>
<feature type="domain" description="HTH tetR-type" evidence="5">
    <location>
        <begin position="2"/>
        <end position="62"/>
    </location>
</feature>
<evidence type="ECO:0000256" key="2">
    <source>
        <dbReference type="ARBA" id="ARBA00023125"/>
    </source>
</evidence>
<evidence type="ECO:0000256" key="3">
    <source>
        <dbReference type="ARBA" id="ARBA00023163"/>
    </source>
</evidence>
<dbReference type="Pfam" id="PF14246">
    <property type="entry name" value="TetR_C_7"/>
    <property type="match status" value="1"/>
</dbReference>
<dbReference type="RefSeq" id="WP_254289920.1">
    <property type="nucleotide sequence ID" value="NZ_JAMLDY010000017.1"/>
</dbReference>
<organism evidence="6 7">
    <name type="scientific">Sphingomonas liriopis</name>
    <dbReference type="NCBI Taxonomy" id="2949094"/>
    <lineage>
        <taxon>Bacteria</taxon>
        <taxon>Pseudomonadati</taxon>
        <taxon>Pseudomonadota</taxon>
        <taxon>Alphaproteobacteria</taxon>
        <taxon>Sphingomonadales</taxon>
        <taxon>Sphingomonadaceae</taxon>
        <taxon>Sphingomonas</taxon>
    </lineage>
</organism>
<dbReference type="SUPFAM" id="SSF48498">
    <property type="entry name" value="Tetracyclin repressor-like, C-terminal domain"/>
    <property type="match status" value="1"/>
</dbReference>
<keyword evidence="3" id="KW-0804">Transcription</keyword>
<reference evidence="6" key="1">
    <citation type="submission" date="2022-05" db="EMBL/GenBank/DDBJ databases">
        <title>Sphingomonas sp. strain RP10 Genome sequencing and assembly.</title>
        <authorList>
            <person name="Kim I."/>
        </authorList>
    </citation>
    <scope>NUCLEOTIDE SEQUENCE</scope>
    <source>
        <strain evidence="6">RP10</strain>
    </source>
</reference>
<protein>
    <submittedName>
        <fullName evidence="6">TetR/AcrR family transcriptional regulator</fullName>
    </submittedName>
</protein>
<dbReference type="PROSITE" id="PS50977">
    <property type="entry name" value="HTH_TETR_2"/>
    <property type="match status" value="1"/>
</dbReference>
<gene>
    <name evidence="6" type="ORF">M9979_13700</name>
</gene>
<accession>A0A9X2KRD8</accession>
<evidence type="ECO:0000256" key="4">
    <source>
        <dbReference type="PROSITE-ProRule" id="PRU00335"/>
    </source>
</evidence>
<dbReference type="PANTHER" id="PTHR30055">
    <property type="entry name" value="HTH-TYPE TRANSCRIPTIONAL REGULATOR RUTR"/>
    <property type="match status" value="1"/>
</dbReference>
<dbReference type="FunFam" id="1.10.10.60:FF:000141">
    <property type="entry name" value="TetR family transcriptional regulator"/>
    <property type="match status" value="1"/>
</dbReference>
<evidence type="ECO:0000256" key="1">
    <source>
        <dbReference type="ARBA" id="ARBA00023015"/>
    </source>
</evidence>